<comment type="caution">
    <text evidence="2">The sequence shown here is derived from an EMBL/GenBank/DDBJ whole genome shotgun (WGS) entry which is preliminary data.</text>
</comment>
<gene>
    <name evidence="2" type="ORF">CHR55_30015</name>
</gene>
<keyword evidence="1" id="KW-0812">Transmembrane</keyword>
<dbReference type="Proteomes" id="UP000230886">
    <property type="component" value="Unassembled WGS sequence"/>
</dbReference>
<dbReference type="AlphaFoldDB" id="A0A2A5J3D5"/>
<feature type="transmembrane region" description="Helical" evidence="1">
    <location>
        <begin position="25"/>
        <end position="58"/>
    </location>
</feature>
<sequence length="83" mass="9126">MNDGTKYRAWAERQHHERRAKPGHLLAPLLVLMFAVTTLVWLPLTTAACSIIVAGLLFGTVLQASSRSTDTARGVHDEARTID</sequence>
<evidence type="ECO:0000313" key="2">
    <source>
        <dbReference type="EMBL" id="PCK23501.1"/>
    </source>
</evidence>
<protein>
    <submittedName>
        <fullName evidence="2">Uncharacterized protein</fullName>
    </submittedName>
</protein>
<accession>A0A2A5J3D5</accession>
<dbReference type="EMBL" id="NOVD01000050">
    <property type="protein sequence ID" value="PCK23501.1"/>
    <property type="molecule type" value="Genomic_DNA"/>
</dbReference>
<proteinExistence type="predicted"/>
<reference evidence="2 3" key="1">
    <citation type="submission" date="2017-07" db="EMBL/GenBank/DDBJ databases">
        <title>Draft sequence of Rhodococcus enclensis 23b-28.</title>
        <authorList>
            <person name="Besaury L."/>
            <person name="Sancelme M."/>
            <person name="Amato P."/>
            <person name="Lallement A."/>
            <person name="Delort A.-M."/>
        </authorList>
    </citation>
    <scope>NUCLEOTIDE SEQUENCE [LARGE SCALE GENOMIC DNA]</scope>
    <source>
        <strain evidence="2 3">23b-28</strain>
    </source>
</reference>
<keyword evidence="1" id="KW-0472">Membrane</keyword>
<evidence type="ECO:0000313" key="3">
    <source>
        <dbReference type="Proteomes" id="UP000230886"/>
    </source>
</evidence>
<name>A0A2A5J3D5_RHOSG</name>
<organism evidence="2 3">
    <name type="scientific">Rhodococcus qingshengii</name>
    <dbReference type="NCBI Taxonomy" id="334542"/>
    <lineage>
        <taxon>Bacteria</taxon>
        <taxon>Bacillati</taxon>
        <taxon>Actinomycetota</taxon>
        <taxon>Actinomycetes</taxon>
        <taxon>Mycobacteriales</taxon>
        <taxon>Nocardiaceae</taxon>
        <taxon>Rhodococcus</taxon>
        <taxon>Rhodococcus erythropolis group</taxon>
    </lineage>
</organism>
<keyword evidence="1" id="KW-1133">Transmembrane helix</keyword>
<evidence type="ECO:0000256" key="1">
    <source>
        <dbReference type="SAM" id="Phobius"/>
    </source>
</evidence>